<reference evidence="1 2" key="1">
    <citation type="journal article" date="2023" name="Science">
        <title>Complex scaffold remodeling in plant triterpene biosynthesis.</title>
        <authorList>
            <person name="De La Pena R."/>
            <person name="Hodgson H."/>
            <person name="Liu J.C."/>
            <person name="Stephenson M.J."/>
            <person name="Martin A.C."/>
            <person name="Owen C."/>
            <person name="Harkess A."/>
            <person name="Leebens-Mack J."/>
            <person name="Jimenez L.E."/>
            <person name="Osbourn A."/>
            <person name="Sattely E.S."/>
        </authorList>
    </citation>
    <scope>NUCLEOTIDE SEQUENCE [LARGE SCALE GENOMIC DNA]</scope>
    <source>
        <strain evidence="2">cv. JPN11</strain>
        <tissue evidence="1">Leaf</tissue>
    </source>
</reference>
<dbReference type="Proteomes" id="UP001164539">
    <property type="component" value="Chromosome 1"/>
</dbReference>
<name>A0ACC1Z245_MELAZ</name>
<evidence type="ECO:0000313" key="2">
    <source>
        <dbReference type="Proteomes" id="UP001164539"/>
    </source>
</evidence>
<proteinExistence type="predicted"/>
<keyword evidence="2" id="KW-1185">Reference proteome</keyword>
<gene>
    <name evidence="1" type="ORF">OWV82_002162</name>
</gene>
<protein>
    <submittedName>
        <fullName evidence="1">Cystinosin-like</fullName>
    </submittedName>
</protein>
<sequence length="274" mass="31250">MATWNSIPLEITYQVFGWISFVSWSVSFYPQVILNFRRKSVVGLNFDFVLLNLTKHSSYMIYNVVLFFSSAVQKQYFDKYGYGEMIPVAANDVAFSIHAVLLTAITLFQIAIYERGVQKVSKLSIAIVFAVWLSAAVCFFVALPHHSWLWLIGVFNTIQVCMTLIKYIPQAVMNFRRKSTDGFSIGNILLDFFGGCTNYSQMIVQSIDQNSWVNFYGNIGKTLLSLVSIFFDLLFMCQHYVLYPAKKAVISSKLRKDGVEPLLKSSDHPELENL</sequence>
<evidence type="ECO:0000313" key="1">
    <source>
        <dbReference type="EMBL" id="KAJ4729368.1"/>
    </source>
</evidence>
<comment type="caution">
    <text evidence="1">The sequence shown here is derived from an EMBL/GenBank/DDBJ whole genome shotgun (WGS) entry which is preliminary data.</text>
</comment>
<organism evidence="1 2">
    <name type="scientific">Melia azedarach</name>
    <name type="common">Chinaberry tree</name>
    <dbReference type="NCBI Taxonomy" id="155640"/>
    <lineage>
        <taxon>Eukaryota</taxon>
        <taxon>Viridiplantae</taxon>
        <taxon>Streptophyta</taxon>
        <taxon>Embryophyta</taxon>
        <taxon>Tracheophyta</taxon>
        <taxon>Spermatophyta</taxon>
        <taxon>Magnoliopsida</taxon>
        <taxon>eudicotyledons</taxon>
        <taxon>Gunneridae</taxon>
        <taxon>Pentapetalae</taxon>
        <taxon>rosids</taxon>
        <taxon>malvids</taxon>
        <taxon>Sapindales</taxon>
        <taxon>Meliaceae</taxon>
        <taxon>Melia</taxon>
    </lineage>
</organism>
<dbReference type="EMBL" id="CM051394">
    <property type="protein sequence ID" value="KAJ4729368.1"/>
    <property type="molecule type" value="Genomic_DNA"/>
</dbReference>
<accession>A0ACC1Z245</accession>